<evidence type="ECO:0000259" key="3">
    <source>
        <dbReference type="Pfam" id="PF05970"/>
    </source>
</evidence>
<keyword evidence="1" id="KW-0233">DNA recombination</keyword>
<keyword evidence="1" id="KW-0067">ATP-binding</keyword>
<dbReference type="SUPFAM" id="SSF50249">
    <property type="entry name" value="Nucleic acid-binding proteins"/>
    <property type="match status" value="1"/>
</dbReference>
<dbReference type="PANTHER" id="PTHR10492">
    <property type="match status" value="1"/>
</dbReference>
<dbReference type="HOGENOM" id="CLU_716477_0_0_1"/>
<dbReference type="PANTHER" id="PTHR10492:SF57">
    <property type="entry name" value="ATP-DEPENDENT DNA HELICASE"/>
    <property type="match status" value="1"/>
</dbReference>
<evidence type="ECO:0000313" key="5">
    <source>
        <dbReference type="EnsemblPlants" id="KQK94465"/>
    </source>
</evidence>
<dbReference type="GO" id="GO:0006281">
    <property type="term" value="P:DNA repair"/>
    <property type="evidence" value="ECO:0007669"/>
    <property type="project" value="UniProtKB-KW"/>
</dbReference>
<name>K3ZLQ2_SETIT</name>
<protein>
    <recommendedName>
        <fullName evidence="1">ATP-dependent DNA helicase</fullName>
        <ecNumber evidence="1">5.6.2.3</ecNumber>
    </recommendedName>
</protein>
<evidence type="ECO:0000259" key="2">
    <source>
        <dbReference type="Pfam" id="PF02721"/>
    </source>
</evidence>
<keyword evidence="1" id="KW-0378">Hydrolase</keyword>
<keyword evidence="1" id="KW-0547">Nucleotide-binding</keyword>
<comment type="catalytic activity">
    <reaction evidence="1">
        <text>ATP + H2O = ADP + phosphate + H(+)</text>
        <dbReference type="Rhea" id="RHEA:13065"/>
        <dbReference type="ChEBI" id="CHEBI:15377"/>
        <dbReference type="ChEBI" id="CHEBI:15378"/>
        <dbReference type="ChEBI" id="CHEBI:30616"/>
        <dbReference type="ChEBI" id="CHEBI:43474"/>
        <dbReference type="ChEBI" id="CHEBI:456216"/>
        <dbReference type="EC" id="5.6.2.3"/>
    </reaction>
</comment>
<dbReference type="Pfam" id="PF05970">
    <property type="entry name" value="PIF1"/>
    <property type="match status" value="1"/>
</dbReference>
<dbReference type="GO" id="GO:0016887">
    <property type="term" value="F:ATP hydrolysis activity"/>
    <property type="evidence" value="ECO:0007669"/>
    <property type="project" value="RHEA"/>
</dbReference>
<dbReference type="STRING" id="4555.K3ZLQ2"/>
<dbReference type="EnsemblPlants" id="KQK94465">
    <property type="protein sequence ID" value="KQK94465"/>
    <property type="gene ID" value="SETIT_027513mg"/>
</dbReference>
<evidence type="ECO:0000259" key="4">
    <source>
        <dbReference type="Pfam" id="PF21530"/>
    </source>
</evidence>
<dbReference type="GO" id="GO:0043139">
    <property type="term" value="F:5'-3' DNA helicase activity"/>
    <property type="evidence" value="ECO:0007669"/>
    <property type="project" value="UniProtKB-EC"/>
</dbReference>
<comment type="cofactor">
    <cofactor evidence="1">
        <name>Mg(2+)</name>
        <dbReference type="ChEBI" id="CHEBI:18420"/>
    </cofactor>
</comment>
<feature type="domain" description="DNA helicase Pif1-like DEAD-box helicase" evidence="3">
    <location>
        <begin position="1"/>
        <end position="62"/>
    </location>
</feature>
<dbReference type="Gramene" id="KQK94465">
    <property type="protein sequence ID" value="KQK94465"/>
    <property type="gene ID" value="SETIT_027513mg"/>
</dbReference>
<dbReference type="Gene3D" id="2.40.50.140">
    <property type="entry name" value="Nucleic acid-binding proteins"/>
    <property type="match status" value="1"/>
</dbReference>
<dbReference type="Proteomes" id="UP000004995">
    <property type="component" value="Unassembled WGS sequence"/>
</dbReference>
<feature type="domain" description="DNA helicase Pif1-like 2B" evidence="4">
    <location>
        <begin position="181"/>
        <end position="227"/>
    </location>
</feature>
<dbReference type="OMA" id="FASMELV"/>
<keyword evidence="1" id="KW-0347">Helicase</keyword>
<dbReference type="GO" id="GO:0000723">
    <property type="term" value="P:telomere maintenance"/>
    <property type="evidence" value="ECO:0007669"/>
    <property type="project" value="InterPro"/>
</dbReference>
<reference evidence="5" key="2">
    <citation type="submission" date="2018-08" db="UniProtKB">
        <authorList>
            <consortium name="EnsemblPlants"/>
        </authorList>
    </citation>
    <scope>IDENTIFICATION</scope>
    <source>
        <strain evidence="5">Yugu1</strain>
    </source>
</reference>
<dbReference type="GO" id="GO:0005524">
    <property type="term" value="F:ATP binding"/>
    <property type="evidence" value="ECO:0007669"/>
    <property type="project" value="UniProtKB-KW"/>
</dbReference>
<dbReference type="CDD" id="cd04480">
    <property type="entry name" value="RPA1_DBD_A_like"/>
    <property type="match status" value="1"/>
</dbReference>
<accession>K3ZLQ2</accession>
<dbReference type="Pfam" id="PF02721">
    <property type="entry name" value="DUF223"/>
    <property type="match status" value="1"/>
</dbReference>
<feature type="domain" description="Replication protein A 70 kDa DNA-binding subunit B/D first OB fold" evidence="2">
    <location>
        <begin position="253"/>
        <end position="341"/>
    </location>
</feature>
<organism evidence="5 6">
    <name type="scientific">Setaria italica</name>
    <name type="common">Foxtail millet</name>
    <name type="synonym">Panicum italicum</name>
    <dbReference type="NCBI Taxonomy" id="4555"/>
    <lineage>
        <taxon>Eukaryota</taxon>
        <taxon>Viridiplantae</taxon>
        <taxon>Streptophyta</taxon>
        <taxon>Embryophyta</taxon>
        <taxon>Tracheophyta</taxon>
        <taxon>Spermatophyta</taxon>
        <taxon>Magnoliopsida</taxon>
        <taxon>Liliopsida</taxon>
        <taxon>Poales</taxon>
        <taxon>Poaceae</taxon>
        <taxon>PACMAD clade</taxon>
        <taxon>Panicoideae</taxon>
        <taxon>Panicodae</taxon>
        <taxon>Paniceae</taxon>
        <taxon>Cenchrinae</taxon>
        <taxon>Setaria</taxon>
    </lineage>
</organism>
<keyword evidence="1" id="KW-0234">DNA repair</keyword>
<dbReference type="AlphaFoldDB" id="K3ZLQ2"/>
<dbReference type="InParanoid" id="K3ZLQ2"/>
<keyword evidence="6" id="KW-1185">Reference proteome</keyword>
<keyword evidence="1" id="KW-0227">DNA damage</keyword>
<sequence>MTHRHCFESLDRNMRDILGFWWENLLLGGDFRQVLPVVEAGSRLDTIDASITNSYIWKHVKVKEFNDWVLSIGDGTAKGGAHSDDGDSEFVEIPHDILIPRLDSAIDDIIRSTYPSLETSYSDPTYLRERAIITPKNGTIDEINSRVLSLIPGHEKVYLSSDTLVESSKEHGNLDLLYPVKFLNSLQFKGIPPHKLVVKIGSPVMLLRNLNQSAGLCNGTCLIITQLGDQISEAQIITGSHIGDKVLLPRIALHVRVARMWQVSRTSKGRDFASMELVVVDEEGQGIMASIIDKALKKFSKSIVEGHCYCVRNFQVSKQERKFKAIPSTYTIFLTPWTIIEEIHAEVSASLPRFVDFDDLDHSRARHGQGLVDIIGQLAVSTRKRL</sequence>
<dbReference type="InterPro" id="IPR049163">
    <property type="entry name" value="Pif1-like_2B_dom"/>
</dbReference>
<dbReference type="SUPFAM" id="SSF52540">
    <property type="entry name" value="P-loop containing nucleoside triphosphate hydrolases"/>
    <property type="match status" value="1"/>
</dbReference>
<proteinExistence type="inferred from homology"/>
<dbReference type="InterPro" id="IPR003871">
    <property type="entry name" value="RFA1B/D_OB_1st"/>
</dbReference>
<evidence type="ECO:0000313" key="6">
    <source>
        <dbReference type="Proteomes" id="UP000004995"/>
    </source>
</evidence>
<dbReference type="Pfam" id="PF21530">
    <property type="entry name" value="Pif1_2B_dom"/>
    <property type="match status" value="1"/>
</dbReference>
<evidence type="ECO:0000256" key="1">
    <source>
        <dbReference type="RuleBase" id="RU363044"/>
    </source>
</evidence>
<dbReference type="GO" id="GO:0006310">
    <property type="term" value="P:DNA recombination"/>
    <property type="evidence" value="ECO:0007669"/>
    <property type="project" value="UniProtKB-KW"/>
</dbReference>
<dbReference type="EC" id="5.6.2.3" evidence="1"/>
<reference evidence="6" key="1">
    <citation type="journal article" date="2012" name="Nat. Biotechnol.">
        <title>Reference genome sequence of the model plant Setaria.</title>
        <authorList>
            <person name="Bennetzen J.L."/>
            <person name="Schmutz J."/>
            <person name="Wang H."/>
            <person name="Percifield R."/>
            <person name="Hawkins J."/>
            <person name="Pontaroli A.C."/>
            <person name="Estep M."/>
            <person name="Feng L."/>
            <person name="Vaughn J.N."/>
            <person name="Grimwood J."/>
            <person name="Jenkins J."/>
            <person name="Barry K."/>
            <person name="Lindquist E."/>
            <person name="Hellsten U."/>
            <person name="Deshpande S."/>
            <person name="Wang X."/>
            <person name="Wu X."/>
            <person name="Mitros T."/>
            <person name="Triplett J."/>
            <person name="Yang X."/>
            <person name="Ye C.Y."/>
            <person name="Mauro-Herrera M."/>
            <person name="Wang L."/>
            <person name="Li P."/>
            <person name="Sharma M."/>
            <person name="Sharma R."/>
            <person name="Ronald P.C."/>
            <person name="Panaud O."/>
            <person name="Kellogg E.A."/>
            <person name="Brutnell T.P."/>
            <person name="Doust A.N."/>
            <person name="Tuskan G.A."/>
            <person name="Rokhsar D."/>
            <person name="Devos K.M."/>
        </authorList>
    </citation>
    <scope>NUCLEOTIDE SEQUENCE [LARGE SCALE GENOMIC DNA]</scope>
    <source>
        <strain evidence="6">cv. Yugu1</strain>
    </source>
</reference>
<comment type="similarity">
    <text evidence="1">Belongs to the helicase family.</text>
</comment>
<dbReference type="InterPro" id="IPR010285">
    <property type="entry name" value="DNA_helicase_pif1-like_DEAD"/>
</dbReference>
<dbReference type="InterPro" id="IPR027417">
    <property type="entry name" value="P-loop_NTPase"/>
</dbReference>
<dbReference type="EMBL" id="AGNK02004885">
    <property type="status" value="NOT_ANNOTATED_CDS"/>
    <property type="molecule type" value="Genomic_DNA"/>
</dbReference>
<dbReference type="InterPro" id="IPR012340">
    <property type="entry name" value="NA-bd_OB-fold"/>
</dbReference>
<dbReference type="eggNOG" id="KOG0987">
    <property type="taxonomic scope" value="Eukaryota"/>
</dbReference>